<evidence type="ECO:0000313" key="3">
    <source>
        <dbReference type="Proteomes" id="UP001479436"/>
    </source>
</evidence>
<dbReference type="Proteomes" id="UP001479436">
    <property type="component" value="Unassembled WGS sequence"/>
</dbReference>
<accession>A0ABR2W4S9</accession>
<name>A0ABR2W4S9_9FUNG</name>
<feature type="region of interest" description="Disordered" evidence="1">
    <location>
        <begin position="24"/>
        <end position="55"/>
    </location>
</feature>
<comment type="caution">
    <text evidence="2">The sequence shown here is derived from an EMBL/GenBank/DDBJ whole genome shotgun (WGS) entry which is preliminary data.</text>
</comment>
<keyword evidence="3" id="KW-1185">Reference proteome</keyword>
<reference evidence="2 3" key="1">
    <citation type="submission" date="2023-04" db="EMBL/GenBank/DDBJ databases">
        <title>Genome of Basidiobolus ranarum AG-B5.</title>
        <authorList>
            <person name="Stajich J.E."/>
            <person name="Carter-House D."/>
            <person name="Gryganskyi A."/>
        </authorList>
    </citation>
    <scope>NUCLEOTIDE SEQUENCE [LARGE SCALE GENOMIC DNA]</scope>
    <source>
        <strain evidence="2 3">AG-B5</strain>
    </source>
</reference>
<evidence type="ECO:0000313" key="2">
    <source>
        <dbReference type="EMBL" id="KAK9719957.1"/>
    </source>
</evidence>
<organism evidence="2 3">
    <name type="scientific">Basidiobolus ranarum</name>
    <dbReference type="NCBI Taxonomy" id="34480"/>
    <lineage>
        <taxon>Eukaryota</taxon>
        <taxon>Fungi</taxon>
        <taxon>Fungi incertae sedis</taxon>
        <taxon>Zoopagomycota</taxon>
        <taxon>Entomophthoromycotina</taxon>
        <taxon>Basidiobolomycetes</taxon>
        <taxon>Basidiobolales</taxon>
        <taxon>Basidiobolaceae</taxon>
        <taxon>Basidiobolus</taxon>
    </lineage>
</organism>
<sequence length="91" mass="10618">MTNRQIELSISHHVQHQNIRHFYGQHNTKHRSNAKEQNHSSLLPGRRSRLAAPSKLSYTLRGRRLSNEEALYHRSLAMKAKYVVMKLTGDE</sequence>
<proteinExistence type="predicted"/>
<dbReference type="EMBL" id="JASJQH010007030">
    <property type="protein sequence ID" value="KAK9719957.1"/>
    <property type="molecule type" value="Genomic_DNA"/>
</dbReference>
<protein>
    <submittedName>
        <fullName evidence="2">Uncharacterized protein</fullName>
    </submittedName>
</protein>
<evidence type="ECO:0000256" key="1">
    <source>
        <dbReference type="SAM" id="MobiDB-lite"/>
    </source>
</evidence>
<gene>
    <name evidence="2" type="ORF">K7432_004476</name>
</gene>